<keyword evidence="2" id="KW-1185">Reference proteome</keyword>
<gene>
    <name evidence="1" type="ORF">CR513_48478</name>
</gene>
<evidence type="ECO:0008006" key="3">
    <source>
        <dbReference type="Google" id="ProtNLM"/>
    </source>
</evidence>
<dbReference type="OrthoDB" id="418757at2759"/>
<dbReference type="EMBL" id="QJKJ01011072">
    <property type="protein sequence ID" value="RDX72092.1"/>
    <property type="molecule type" value="Genomic_DNA"/>
</dbReference>
<evidence type="ECO:0000313" key="1">
    <source>
        <dbReference type="EMBL" id="RDX72092.1"/>
    </source>
</evidence>
<proteinExistence type="predicted"/>
<dbReference type="AlphaFoldDB" id="A0A371F1E0"/>
<organism evidence="1 2">
    <name type="scientific">Mucuna pruriens</name>
    <name type="common">Velvet bean</name>
    <name type="synonym">Dolichos pruriens</name>
    <dbReference type="NCBI Taxonomy" id="157652"/>
    <lineage>
        <taxon>Eukaryota</taxon>
        <taxon>Viridiplantae</taxon>
        <taxon>Streptophyta</taxon>
        <taxon>Embryophyta</taxon>
        <taxon>Tracheophyta</taxon>
        <taxon>Spermatophyta</taxon>
        <taxon>Magnoliopsida</taxon>
        <taxon>eudicotyledons</taxon>
        <taxon>Gunneridae</taxon>
        <taxon>Pentapetalae</taxon>
        <taxon>rosids</taxon>
        <taxon>fabids</taxon>
        <taxon>Fabales</taxon>
        <taxon>Fabaceae</taxon>
        <taxon>Papilionoideae</taxon>
        <taxon>50 kb inversion clade</taxon>
        <taxon>NPAAA clade</taxon>
        <taxon>indigoferoid/millettioid clade</taxon>
        <taxon>Phaseoleae</taxon>
        <taxon>Mucuna</taxon>
    </lineage>
</organism>
<dbReference type="Proteomes" id="UP000257109">
    <property type="component" value="Unassembled WGS sequence"/>
</dbReference>
<protein>
    <recommendedName>
        <fullName evidence="3">Copia protein</fullName>
    </recommendedName>
</protein>
<comment type="caution">
    <text evidence="1">The sequence shown here is derived from an EMBL/GenBank/DDBJ whole genome shotgun (WGS) entry which is preliminary data.</text>
</comment>
<reference evidence="1" key="1">
    <citation type="submission" date="2018-05" db="EMBL/GenBank/DDBJ databases">
        <title>Draft genome of Mucuna pruriens seed.</title>
        <authorList>
            <person name="Nnadi N.E."/>
            <person name="Vos R."/>
            <person name="Hasami M.H."/>
            <person name="Devisetty U.K."/>
            <person name="Aguiy J.C."/>
        </authorList>
    </citation>
    <scope>NUCLEOTIDE SEQUENCE [LARGE SCALE GENOMIC DNA]</scope>
    <source>
        <strain evidence="1">JCA_2017</strain>
    </source>
</reference>
<feature type="non-terminal residue" evidence="1">
    <location>
        <position position="1"/>
    </location>
</feature>
<sequence>MRYLQGTKGYMLSYKNYDKLQVTGYSYSDFASNLNDRKSTSSFIFMMAQETIFGISQDHLKYIATILLLCISLKYYRSSSHTKHFDVKYLFVRGKIMNSQTRIEHLTTKNMLIDPLTKPLIVGAFHKHVVYMGLVKTFDIMN</sequence>
<accession>A0A371F1E0</accession>
<name>A0A371F1E0_MUCPR</name>
<evidence type="ECO:0000313" key="2">
    <source>
        <dbReference type="Proteomes" id="UP000257109"/>
    </source>
</evidence>